<sequence>MRYIDHTNCKTAFEKGEDHEIQSLGKLTRTATKIAEANGLGVLKNRQGYYRIIKKSGLGAYGDVLSSLAEVYAFFKNLDSHKATKY</sequence>
<accession>A0AAW5KQU6</accession>
<dbReference type="EMBL" id="JANGCN010000010">
    <property type="protein sequence ID" value="MCQ5152907.1"/>
    <property type="molecule type" value="Genomic_DNA"/>
</dbReference>
<comment type="caution">
    <text evidence="1">The sequence shown here is derived from an EMBL/GenBank/DDBJ whole genome shotgun (WGS) entry which is preliminary data.</text>
</comment>
<name>A0AAW5KQU6_9FIRM</name>
<evidence type="ECO:0000313" key="1">
    <source>
        <dbReference type="EMBL" id="MCQ5152907.1"/>
    </source>
</evidence>
<proteinExistence type="predicted"/>
<evidence type="ECO:0000313" key="2">
    <source>
        <dbReference type="Proteomes" id="UP001206236"/>
    </source>
</evidence>
<dbReference type="Proteomes" id="UP001206236">
    <property type="component" value="Unassembled WGS sequence"/>
</dbReference>
<dbReference type="RefSeq" id="WP_256321904.1">
    <property type="nucleotide sequence ID" value="NZ_JANGCN010000010.1"/>
</dbReference>
<dbReference type="AlphaFoldDB" id="A0AAW5KQU6"/>
<organism evidence="1 2">
    <name type="scientific">Ruminococcus bicirculans</name>
    <name type="common">ex Wegman et al. 2014</name>
    <dbReference type="NCBI Taxonomy" id="1160721"/>
    <lineage>
        <taxon>Bacteria</taxon>
        <taxon>Bacillati</taxon>
        <taxon>Bacillota</taxon>
        <taxon>Clostridia</taxon>
        <taxon>Eubacteriales</taxon>
        <taxon>Oscillospiraceae</taxon>
        <taxon>Ruminococcus</taxon>
    </lineage>
</organism>
<gene>
    <name evidence="1" type="ORF">NE632_06245</name>
</gene>
<protein>
    <submittedName>
        <fullName evidence="1">Uncharacterized protein</fullName>
    </submittedName>
</protein>
<reference evidence="1" key="1">
    <citation type="submission" date="2022-06" db="EMBL/GenBank/DDBJ databases">
        <title>Isolation of gut microbiota from human fecal samples.</title>
        <authorList>
            <person name="Pamer E.G."/>
            <person name="Barat B."/>
            <person name="Waligurski E."/>
            <person name="Medina S."/>
            <person name="Paddock L."/>
            <person name="Mostad J."/>
        </authorList>
    </citation>
    <scope>NUCLEOTIDE SEQUENCE</scope>
    <source>
        <strain evidence="1">DFI.5.57</strain>
    </source>
</reference>